<evidence type="ECO:0000313" key="1">
    <source>
        <dbReference type="EMBL" id="MBP1862122.1"/>
    </source>
</evidence>
<evidence type="ECO:0000313" key="2">
    <source>
        <dbReference type="Proteomes" id="UP000823786"/>
    </source>
</evidence>
<gene>
    <name evidence="1" type="ORF">J2Z75_005653</name>
</gene>
<proteinExistence type="predicted"/>
<organism evidence="1 2">
    <name type="scientific">Rhizobium herbae</name>
    <dbReference type="NCBI Taxonomy" id="508661"/>
    <lineage>
        <taxon>Bacteria</taxon>
        <taxon>Pseudomonadati</taxon>
        <taxon>Pseudomonadota</taxon>
        <taxon>Alphaproteobacteria</taxon>
        <taxon>Hyphomicrobiales</taxon>
        <taxon>Rhizobiaceae</taxon>
        <taxon>Rhizobium/Agrobacterium group</taxon>
        <taxon>Rhizobium</taxon>
    </lineage>
</organism>
<dbReference type="RefSeq" id="WP_209857072.1">
    <property type="nucleotide sequence ID" value="NZ_JAGGJV010000013.1"/>
</dbReference>
<sequence length="139" mass="14858">METSIVALAFALGISAVLSGCSTTQAEFQRNPKGVSKAVLCRTFLSTTDQQFIYELTGELAKRHIDPLECVAIVQQQNQAAAALVAVALVGTAVAVCANNNCGGPSYPTYRGNCQYDWQYDSAGRRCGNRSAWSRPGGY</sequence>
<comment type="caution">
    <text evidence="1">The sequence shown here is derived from an EMBL/GenBank/DDBJ whole genome shotgun (WGS) entry which is preliminary data.</text>
</comment>
<dbReference type="EMBL" id="JAGGJV010000013">
    <property type="protein sequence ID" value="MBP1862122.1"/>
    <property type="molecule type" value="Genomic_DNA"/>
</dbReference>
<accession>A0ABS4EW15</accession>
<dbReference type="Proteomes" id="UP000823786">
    <property type="component" value="Unassembled WGS sequence"/>
</dbReference>
<protein>
    <submittedName>
        <fullName evidence="1">ABC-type glycerol-3-phosphate transport system substrate-binding protein</fullName>
    </submittedName>
</protein>
<name>A0ABS4EW15_9HYPH</name>
<keyword evidence="2" id="KW-1185">Reference proteome</keyword>
<reference evidence="1 2" key="1">
    <citation type="submission" date="2021-03" db="EMBL/GenBank/DDBJ databases">
        <title>Genomic Encyclopedia of Type Strains, Phase IV (KMG-IV): sequencing the most valuable type-strain genomes for metagenomic binning, comparative biology and taxonomic classification.</title>
        <authorList>
            <person name="Goeker M."/>
        </authorList>
    </citation>
    <scope>NUCLEOTIDE SEQUENCE [LARGE SCALE GENOMIC DNA]</scope>
    <source>
        <strain evidence="1 2">DSM 26427</strain>
    </source>
</reference>